<protein>
    <submittedName>
        <fullName evidence="7">O-antigen/teichoic acid export membrane protein</fullName>
    </submittedName>
</protein>
<feature type="transmembrane region" description="Helical" evidence="6">
    <location>
        <begin position="155"/>
        <end position="173"/>
    </location>
</feature>
<evidence type="ECO:0000256" key="3">
    <source>
        <dbReference type="ARBA" id="ARBA00022692"/>
    </source>
</evidence>
<evidence type="ECO:0000313" key="7">
    <source>
        <dbReference type="EMBL" id="MBB5066368.1"/>
    </source>
</evidence>
<evidence type="ECO:0000256" key="5">
    <source>
        <dbReference type="ARBA" id="ARBA00023136"/>
    </source>
</evidence>
<feature type="transmembrane region" description="Helical" evidence="6">
    <location>
        <begin position="12"/>
        <end position="32"/>
    </location>
</feature>
<keyword evidence="5 6" id="KW-0472">Membrane</keyword>
<proteinExistence type="predicted"/>
<dbReference type="InterPro" id="IPR050833">
    <property type="entry name" value="Poly_Biosynth_Transport"/>
</dbReference>
<accession>A0A7W7ZUI0</accession>
<dbReference type="PANTHER" id="PTHR30250">
    <property type="entry name" value="PST FAMILY PREDICTED COLANIC ACID TRANSPORTER"/>
    <property type="match status" value="1"/>
</dbReference>
<evidence type="ECO:0000313" key="8">
    <source>
        <dbReference type="Proteomes" id="UP000584867"/>
    </source>
</evidence>
<keyword evidence="2" id="KW-1003">Cell membrane</keyword>
<dbReference type="AlphaFoldDB" id="A0A7W7ZUI0"/>
<dbReference type="Pfam" id="PF13440">
    <property type="entry name" value="Polysacc_synt_3"/>
    <property type="match status" value="1"/>
</dbReference>
<comment type="caution">
    <text evidence="7">The sequence shown here is derived from an EMBL/GenBank/DDBJ whole genome shotgun (WGS) entry which is preliminary data.</text>
</comment>
<dbReference type="GO" id="GO:0005886">
    <property type="term" value="C:plasma membrane"/>
    <property type="evidence" value="ECO:0007669"/>
    <property type="project" value="UniProtKB-SubCell"/>
</dbReference>
<feature type="transmembrane region" description="Helical" evidence="6">
    <location>
        <begin position="38"/>
        <end position="63"/>
    </location>
</feature>
<feature type="transmembrane region" description="Helical" evidence="6">
    <location>
        <begin position="118"/>
        <end position="135"/>
    </location>
</feature>
<feature type="transmembrane region" description="Helical" evidence="6">
    <location>
        <begin position="373"/>
        <end position="392"/>
    </location>
</feature>
<dbReference type="RefSeq" id="WP_184259869.1">
    <property type="nucleotide sequence ID" value="NZ_JACHIO010000027.1"/>
</dbReference>
<feature type="transmembrane region" description="Helical" evidence="6">
    <location>
        <begin position="270"/>
        <end position="291"/>
    </location>
</feature>
<dbReference type="PANTHER" id="PTHR30250:SF26">
    <property type="entry name" value="PSMA PROTEIN"/>
    <property type="match status" value="1"/>
</dbReference>
<keyword evidence="4 6" id="KW-1133">Transmembrane helix</keyword>
<dbReference type="EMBL" id="JACHIO010000027">
    <property type="protein sequence ID" value="MBB5066368.1"/>
    <property type="molecule type" value="Genomic_DNA"/>
</dbReference>
<feature type="transmembrane region" description="Helical" evidence="6">
    <location>
        <begin position="404"/>
        <end position="422"/>
    </location>
</feature>
<feature type="transmembrane region" description="Helical" evidence="6">
    <location>
        <begin position="179"/>
        <end position="200"/>
    </location>
</feature>
<dbReference type="Proteomes" id="UP000584867">
    <property type="component" value="Unassembled WGS sequence"/>
</dbReference>
<evidence type="ECO:0000256" key="6">
    <source>
        <dbReference type="SAM" id="Phobius"/>
    </source>
</evidence>
<reference evidence="7 8" key="1">
    <citation type="submission" date="2020-08" db="EMBL/GenBank/DDBJ databases">
        <title>Genomic Encyclopedia of Type Strains, Phase IV (KMG-V): Genome sequencing to study the core and pangenomes of soil and plant-associated prokaryotes.</title>
        <authorList>
            <person name="Whitman W."/>
        </authorList>
    </citation>
    <scope>NUCLEOTIDE SEQUENCE [LARGE SCALE GENOMIC DNA]</scope>
    <source>
        <strain evidence="7 8">X5P3</strain>
    </source>
</reference>
<evidence type="ECO:0000256" key="4">
    <source>
        <dbReference type="ARBA" id="ARBA00022989"/>
    </source>
</evidence>
<feature type="transmembrane region" description="Helical" evidence="6">
    <location>
        <begin position="221"/>
        <end position="240"/>
    </location>
</feature>
<comment type="subcellular location">
    <subcellularLocation>
        <location evidence="1">Cell membrane</location>
        <topology evidence="1">Multi-pass membrane protein</topology>
    </subcellularLocation>
</comment>
<evidence type="ECO:0000256" key="2">
    <source>
        <dbReference type="ARBA" id="ARBA00022475"/>
    </source>
</evidence>
<feature type="transmembrane region" description="Helical" evidence="6">
    <location>
        <begin position="84"/>
        <end position="106"/>
    </location>
</feature>
<evidence type="ECO:0000256" key="1">
    <source>
        <dbReference type="ARBA" id="ARBA00004651"/>
    </source>
</evidence>
<feature type="transmembrane region" description="Helical" evidence="6">
    <location>
        <begin position="303"/>
        <end position="322"/>
    </location>
</feature>
<keyword evidence="3 6" id="KW-0812">Transmembrane</keyword>
<gene>
    <name evidence="7" type="ORF">HDF15_004745</name>
</gene>
<feature type="transmembrane region" description="Helical" evidence="6">
    <location>
        <begin position="334"/>
        <end position="361"/>
    </location>
</feature>
<name>A0A7W7ZUI0_9BACT</name>
<organism evidence="7 8">
    <name type="scientific">Granulicella mallensis</name>
    <dbReference type="NCBI Taxonomy" id="940614"/>
    <lineage>
        <taxon>Bacteria</taxon>
        <taxon>Pseudomonadati</taxon>
        <taxon>Acidobacteriota</taxon>
        <taxon>Terriglobia</taxon>
        <taxon>Terriglobales</taxon>
        <taxon>Acidobacteriaceae</taxon>
        <taxon>Granulicella</taxon>
    </lineage>
</organism>
<sequence length="441" mass="46874">MRAHLSNAAYGVLDYAAYPVAMLAAAPALLHHLGVAQYGVWVVCTAAVSTGAIIAAGFGDANIQYVASMNSLGNKEATLHAVRSMLGINLLLGCVFALISLAFVPMISHHVAALSGSLYQACLWSLRIASVLMLVRAIESVCVSTQRAFERYGEAVRISILVRVVTIAAAVVITRYGYGVISIMVFTFVLMTLGTLAQLVQLKRRLGASSLWPAFDKQATSALFEFGIFSWLMAVSTVLFNQADRLILGVSLGAATVTSYALCVQLAQPIYGIAAAGLHFLFPYLAARQAISQPGALRKNVLIAFAANLAFIVVSTAAVLFFGRPLLNAWVGPAIAQSASVVLAPIVWSFALLGLGVTGYYSLLALGHVRSVTWLNLVGGAAMLALMAWLLPRTGIRGVAIARLVYGLITLLMYFPLVRILFRASKTSLPATGLHPVCEDL</sequence>